<evidence type="ECO:0000313" key="1">
    <source>
        <dbReference type="EMBL" id="KAK4810380.1"/>
    </source>
</evidence>
<organism evidence="1 2">
    <name type="scientific">Mycteria americana</name>
    <name type="common">Wood stork</name>
    <dbReference type="NCBI Taxonomy" id="33587"/>
    <lineage>
        <taxon>Eukaryota</taxon>
        <taxon>Metazoa</taxon>
        <taxon>Chordata</taxon>
        <taxon>Craniata</taxon>
        <taxon>Vertebrata</taxon>
        <taxon>Euteleostomi</taxon>
        <taxon>Archelosauria</taxon>
        <taxon>Archosauria</taxon>
        <taxon>Dinosauria</taxon>
        <taxon>Saurischia</taxon>
        <taxon>Theropoda</taxon>
        <taxon>Coelurosauria</taxon>
        <taxon>Aves</taxon>
        <taxon>Neognathae</taxon>
        <taxon>Neoaves</taxon>
        <taxon>Aequornithes</taxon>
        <taxon>Ciconiiformes</taxon>
        <taxon>Ciconiidae</taxon>
        <taxon>Mycteria</taxon>
    </lineage>
</organism>
<gene>
    <name evidence="1" type="ORF">QYF61_022083</name>
</gene>
<reference evidence="1 2" key="1">
    <citation type="journal article" date="2023" name="J. Hered.">
        <title>Chromosome-level genome of the wood stork (Mycteria americana) provides insight into avian chromosome evolution.</title>
        <authorList>
            <person name="Flamio R. Jr."/>
            <person name="Ramstad K.M."/>
        </authorList>
    </citation>
    <scope>NUCLEOTIDE SEQUENCE [LARGE SCALE GENOMIC DNA]</scope>
    <source>
        <strain evidence="1">JAX WOST 10</strain>
    </source>
</reference>
<dbReference type="EMBL" id="JAUNZN010000019">
    <property type="protein sequence ID" value="KAK4810380.1"/>
    <property type="molecule type" value="Genomic_DNA"/>
</dbReference>
<proteinExistence type="predicted"/>
<name>A0AAN7RP41_MYCAM</name>
<protein>
    <submittedName>
        <fullName evidence="1">Uncharacterized protein</fullName>
    </submittedName>
</protein>
<accession>A0AAN7RP41</accession>
<dbReference type="AlphaFoldDB" id="A0AAN7RP41"/>
<evidence type="ECO:0000313" key="2">
    <source>
        <dbReference type="Proteomes" id="UP001333110"/>
    </source>
</evidence>
<keyword evidence="2" id="KW-1185">Reference proteome</keyword>
<comment type="caution">
    <text evidence="1">The sequence shown here is derived from an EMBL/GenBank/DDBJ whole genome shotgun (WGS) entry which is preliminary data.</text>
</comment>
<dbReference type="Proteomes" id="UP001333110">
    <property type="component" value="Unassembled WGS sequence"/>
</dbReference>
<sequence>MGQFAFWDHQSARQPRCYTGRCSFLWDTPLTGGKGFAVPETRSTSSCGHERWSCPYLPAWPSCHRRTAAEAGRGSCRCPCALPKSEDAEVRNYAFVRINCASLFPRLDVLDPLYKVRCATACVTNRLYSRDQLLRGTHREPFRQPQPARDLSADSPLLSSPLLSSSLQFFTEYGPDYVLEITPSCRPDRNEPQRIQEILNSVKACPGLCEMALPSDVSTSAPILVSSANLVKSPVTGKGGTSCLFLKKGRKEDPGNYKPVSLTSVPSKIIELILLEAVKAYE</sequence>